<feature type="region of interest" description="Disordered" evidence="1">
    <location>
        <begin position="714"/>
        <end position="748"/>
    </location>
</feature>
<feature type="compositionally biased region" description="Polar residues" evidence="1">
    <location>
        <begin position="218"/>
        <end position="228"/>
    </location>
</feature>
<feature type="compositionally biased region" description="Low complexity" evidence="1">
    <location>
        <begin position="291"/>
        <end position="300"/>
    </location>
</feature>
<feature type="compositionally biased region" description="Basic and acidic residues" evidence="1">
    <location>
        <begin position="301"/>
        <end position="378"/>
    </location>
</feature>
<dbReference type="OrthoDB" id="1938039at2759"/>
<feature type="compositionally biased region" description="Basic and acidic residues" evidence="1">
    <location>
        <begin position="270"/>
        <end position="281"/>
    </location>
</feature>
<protein>
    <submittedName>
        <fullName evidence="2">Uncharacterized protein</fullName>
    </submittedName>
</protein>
<evidence type="ECO:0000256" key="1">
    <source>
        <dbReference type="SAM" id="MobiDB-lite"/>
    </source>
</evidence>
<sequence length="878" mass="100111">MIQELRNQLDDTVFRRNRSQCFSKSLQQHNTMIEKSENIPLAKLEEDAVMLQQSESRYTEYKSRKQQNNTNQMPATIFGERLYKKIMEEKEERRLNLPKLGSETNVNKIPDECIVESDKENGSQFSINNVNEFNTIIQISNSETSYKKNSAKRLNEKDDTCKNKRLKIEDNQNKGDDIDYNHAIMQYDIKDDFTKLEELYFTHSSKRDYLEMNRRASSEYSGTKQAQKCRNEWKKQEETSSMKDYDNSRTRKGSIDSSRNRGASTSNEKLNSDYHHDDYINGHRKNHYRHGSSSSRSYSKSRSDYESSHRLREKSSRTCRDRRYDDYKYDSRHRNDRSRRSYDSRETGVRTRYSDRERGDLRDRLKHTMNDVEDKESRSGSYKSNRYDNRRPKETAATTSEDKRSYKDDKAVVENDDSQTSSNQIFVHVIKVKNSHGESIEQHSAKNETRALVSSAESTSGYATKNSSNMEEGEISSSTDCSPKKESDSTKISMDQVIKGEIGANATEITQVEDASGNTAVDQQADHVKSRDLIPHSSTVTKQLEEAAEIDTKQTESATSLSEENAENTIHVDTMQLNSAGEHVTDEMYDFLNLDMSKLFSYGPAPRSVQDHIEPRESSPVTLYFNQNIERNNNGDSDCQNCVDENLRDYASDSSVRLEEMYDFNNENNVRSEEIGDVYAEGTVEIDTENNPETDNNVHQTDVEDVKSTISKDATQAETVLDSVDTNQVSGENESSHQIPDNNNAEASRTCLDDHNYVRDTVIDSPNFNAVSSTSECPEVASTTTTAKETETEEANVQSVDTKKTSTVKNKKDQNSKAVVVLRRRKVVTLSDSNASMTVLINTDSVRSPFVADNSDKSDSVSKPRACKLVRAVKPLCK</sequence>
<reference evidence="2 3" key="1">
    <citation type="journal article" date="2010" name="Science">
        <title>Genomic comparison of the ants Camponotus floridanus and Harpegnathos saltator.</title>
        <authorList>
            <person name="Bonasio R."/>
            <person name="Zhang G."/>
            <person name="Ye C."/>
            <person name="Mutti N.S."/>
            <person name="Fang X."/>
            <person name="Qin N."/>
            <person name="Donahue G."/>
            <person name="Yang P."/>
            <person name="Li Q."/>
            <person name="Li C."/>
            <person name="Zhang P."/>
            <person name="Huang Z."/>
            <person name="Berger S.L."/>
            <person name="Reinberg D."/>
            <person name="Wang J."/>
            <person name="Liebig J."/>
        </authorList>
    </citation>
    <scope>NUCLEOTIDE SEQUENCE [LARGE SCALE GENOMIC DNA]</scope>
    <source>
        <strain evidence="2 3">R22 G/1</strain>
    </source>
</reference>
<dbReference type="AlphaFoldDB" id="E2BUW7"/>
<feature type="compositionally biased region" description="Polar residues" evidence="1">
    <location>
        <begin position="714"/>
        <end position="747"/>
    </location>
</feature>
<proteinExistence type="predicted"/>
<gene>
    <name evidence="2" type="ORF">EAI_05643</name>
</gene>
<feature type="compositionally biased region" description="Polar residues" evidence="1">
    <location>
        <begin position="455"/>
        <end position="481"/>
    </location>
</feature>
<accession>E2BUW7</accession>
<evidence type="ECO:0000313" key="3">
    <source>
        <dbReference type="Proteomes" id="UP000008237"/>
    </source>
</evidence>
<feature type="region of interest" description="Disordered" evidence="1">
    <location>
        <begin position="767"/>
        <end position="810"/>
    </location>
</feature>
<feature type="compositionally biased region" description="Polar residues" evidence="1">
    <location>
        <begin position="767"/>
        <end position="776"/>
    </location>
</feature>
<keyword evidence="3" id="KW-1185">Reference proteome</keyword>
<feature type="compositionally biased region" description="Polar residues" evidence="1">
    <location>
        <begin position="255"/>
        <end position="269"/>
    </location>
</feature>
<feature type="compositionally biased region" description="Basic and acidic residues" evidence="1">
    <location>
        <begin position="437"/>
        <end position="449"/>
    </location>
</feature>
<dbReference type="EMBL" id="GL450772">
    <property type="protein sequence ID" value="EFN80504.1"/>
    <property type="molecule type" value="Genomic_DNA"/>
</dbReference>
<feature type="region of interest" description="Disordered" evidence="1">
    <location>
        <begin position="437"/>
        <end position="493"/>
    </location>
</feature>
<name>E2BUW7_HARSA</name>
<feature type="compositionally biased region" description="Polar residues" evidence="1">
    <location>
        <begin position="796"/>
        <end position="808"/>
    </location>
</feature>
<feature type="region of interest" description="Disordered" evidence="1">
    <location>
        <begin position="549"/>
        <end position="569"/>
    </location>
</feature>
<dbReference type="OMA" id="MTVLMNT"/>
<dbReference type="InParanoid" id="E2BUW7"/>
<feature type="compositionally biased region" description="Basic and acidic residues" evidence="1">
    <location>
        <begin position="385"/>
        <end position="413"/>
    </location>
</feature>
<feature type="region of interest" description="Disordered" evidence="1">
    <location>
        <begin position="215"/>
        <end position="420"/>
    </location>
</feature>
<organism evidence="3">
    <name type="scientific">Harpegnathos saltator</name>
    <name type="common">Jerdon's jumping ant</name>
    <dbReference type="NCBI Taxonomy" id="610380"/>
    <lineage>
        <taxon>Eukaryota</taxon>
        <taxon>Metazoa</taxon>
        <taxon>Ecdysozoa</taxon>
        <taxon>Arthropoda</taxon>
        <taxon>Hexapoda</taxon>
        <taxon>Insecta</taxon>
        <taxon>Pterygota</taxon>
        <taxon>Neoptera</taxon>
        <taxon>Endopterygota</taxon>
        <taxon>Hymenoptera</taxon>
        <taxon>Apocrita</taxon>
        <taxon>Aculeata</taxon>
        <taxon>Formicoidea</taxon>
        <taxon>Formicidae</taxon>
        <taxon>Ponerinae</taxon>
        <taxon>Ponerini</taxon>
        <taxon>Harpegnathos</taxon>
    </lineage>
</organism>
<dbReference type="Proteomes" id="UP000008237">
    <property type="component" value="Unassembled WGS sequence"/>
</dbReference>
<evidence type="ECO:0000313" key="2">
    <source>
        <dbReference type="EMBL" id="EFN80504.1"/>
    </source>
</evidence>
<feature type="compositionally biased region" description="Basic and acidic residues" evidence="1">
    <location>
        <begin position="229"/>
        <end position="249"/>
    </location>
</feature>